<organism evidence="1 2">
    <name type="scientific">Corynebacterium choanae</name>
    <dbReference type="NCBI Taxonomy" id="1862358"/>
    <lineage>
        <taxon>Bacteria</taxon>
        <taxon>Bacillati</taxon>
        <taxon>Actinomycetota</taxon>
        <taxon>Actinomycetes</taxon>
        <taxon>Mycobacteriales</taxon>
        <taxon>Corynebacteriaceae</taxon>
        <taxon>Corynebacterium</taxon>
    </lineage>
</organism>
<accession>A0A3G6J693</accession>
<gene>
    <name evidence="1" type="ORF">CCHOA_05275</name>
</gene>
<name>A0A3G6J693_9CORY</name>
<dbReference type="KEGG" id="ccho:CCHOA_05275"/>
<dbReference type="EMBL" id="CP033896">
    <property type="protein sequence ID" value="AZA13459.1"/>
    <property type="molecule type" value="Genomic_DNA"/>
</dbReference>
<dbReference type="Proteomes" id="UP000269019">
    <property type="component" value="Chromosome"/>
</dbReference>
<evidence type="ECO:0000313" key="2">
    <source>
        <dbReference type="Proteomes" id="UP000269019"/>
    </source>
</evidence>
<proteinExistence type="predicted"/>
<dbReference type="AlphaFoldDB" id="A0A3G6J693"/>
<protein>
    <submittedName>
        <fullName evidence="1">Uncharacterized protein</fullName>
    </submittedName>
</protein>
<evidence type="ECO:0000313" key="1">
    <source>
        <dbReference type="EMBL" id="AZA13459.1"/>
    </source>
</evidence>
<reference evidence="1 2" key="1">
    <citation type="submission" date="2018-11" db="EMBL/GenBank/DDBJ databases">
        <authorList>
            <person name="Kleinhagauer T."/>
            <person name="Glaeser S.P."/>
            <person name="Spergser J."/>
            <person name="Ruckert C."/>
            <person name="Kaempfer P."/>
            <person name="Busse H.-J."/>
        </authorList>
    </citation>
    <scope>NUCLEOTIDE SEQUENCE [LARGE SCALE GENOMIC DNA]</scope>
    <source>
        <strain evidence="1 2">200CH</strain>
    </source>
</reference>
<sequence length="66" mass="7545">MCNAPLQRIAQTLYHVESESNHQFSVHFWRVLVQGFPVLALLDFSVSRLVNAWKCIAAVETVDCVR</sequence>
<keyword evidence="2" id="KW-1185">Reference proteome</keyword>